<keyword evidence="1" id="KW-0808">Transferase</keyword>
<dbReference type="Pfam" id="PF08843">
    <property type="entry name" value="AbiEii"/>
    <property type="match status" value="1"/>
</dbReference>
<protein>
    <submittedName>
        <fullName evidence="1">Nucleotidyl transferase AbiEii toxin, Type IV TA system</fullName>
    </submittedName>
</protein>
<proteinExistence type="predicted"/>
<dbReference type="Gene3D" id="3.10.450.620">
    <property type="entry name" value="JHP933, nucleotidyltransferase-like core domain"/>
    <property type="match status" value="1"/>
</dbReference>
<dbReference type="RefSeq" id="WP_149763185.1">
    <property type="nucleotide sequence ID" value="NZ_BSPE01000059.1"/>
</dbReference>
<name>A0A1I4EHA4_9HYPH</name>
<dbReference type="OrthoDB" id="1550603at2"/>
<keyword evidence="2" id="KW-1185">Reference proteome</keyword>
<gene>
    <name evidence="1" type="ORF">SAMN04488498_12563</name>
</gene>
<sequence length="309" mass="34241">MPVSERYRAQVALLVQTIPAVAEEKVFALKGGTAINLFVRDMPRLSVDIDLTFLPVMPRDESLVAIEAALLRIKKRIEESVADVRVFESRLNDGTLTRLVVQDKNKTQVKIEVTPVLRGCVFAPETRSVSEAVEDEFGFAEIQVVSFADLYAGKIMAALDRQHPRDLFDIRNLLANEGISNELRQGFIVYLISHGRPIAEVLASGQKDIAAEYEKNFAGMTEEDVPLAALYDARAKLIEILIGGMPQAHREFLVGFKKGEPDWEKLGVAGAADLPAVKFKQINLDKLKKDDRAKLVSNLAEKLGVGEEK</sequence>
<reference evidence="1 2" key="1">
    <citation type="submission" date="2016-10" db="EMBL/GenBank/DDBJ databases">
        <authorList>
            <person name="Varghese N."/>
            <person name="Submissions S."/>
        </authorList>
    </citation>
    <scope>NUCLEOTIDE SEQUENCE [LARGE SCALE GENOMIC DNA]</scope>
    <source>
        <strain evidence="1 2">DSM 21822</strain>
    </source>
</reference>
<evidence type="ECO:0000313" key="1">
    <source>
        <dbReference type="EMBL" id="SFL03977.1"/>
    </source>
</evidence>
<evidence type="ECO:0000313" key="2">
    <source>
        <dbReference type="Proteomes" id="UP000323300"/>
    </source>
</evidence>
<dbReference type="GO" id="GO:0016740">
    <property type="term" value="F:transferase activity"/>
    <property type="evidence" value="ECO:0007669"/>
    <property type="project" value="UniProtKB-KW"/>
</dbReference>
<accession>A0A1I4EHA4</accession>
<dbReference type="Proteomes" id="UP000323300">
    <property type="component" value="Unassembled WGS sequence"/>
</dbReference>
<dbReference type="EMBL" id="FOSL01000025">
    <property type="protein sequence ID" value="SFL03977.1"/>
    <property type="molecule type" value="Genomic_DNA"/>
</dbReference>
<organism evidence="1 2">
    <name type="scientific">Neomesorhizobium albiziae</name>
    <dbReference type="NCBI Taxonomy" id="335020"/>
    <lineage>
        <taxon>Bacteria</taxon>
        <taxon>Pseudomonadati</taxon>
        <taxon>Pseudomonadota</taxon>
        <taxon>Alphaproteobacteria</taxon>
        <taxon>Hyphomicrobiales</taxon>
        <taxon>Phyllobacteriaceae</taxon>
        <taxon>Neomesorhizobium</taxon>
    </lineage>
</organism>
<dbReference type="InterPro" id="IPR014942">
    <property type="entry name" value="AbiEii"/>
</dbReference>
<dbReference type="AlphaFoldDB" id="A0A1I4EHA4"/>